<feature type="transmembrane region" description="Helical" evidence="11">
    <location>
        <begin position="242"/>
        <end position="263"/>
    </location>
</feature>
<comment type="similarity">
    <text evidence="3 11">Belongs to the PIGV family.</text>
</comment>
<reference evidence="12 13" key="1">
    <citation type="submission" date="2024-05" db="EMBL/GenBank/DDBJ databases">
        <title>Genetic variation in Jamaican populations of the coffee berry borer (Hypothenemus hampei).</title>
        <authorList>
            <person name="Errbii M."/>
            <person name="Myrie A."/>
        </authorList>
    </citation>
    <scope>NUCLEOTIDE SEQUENCE [LARGE SCALE GENOMIC DNA]</scope>
    <source>
        <strain evidence="12">JA-Hopewell-2020-01-JO</strain>
        <tissue evidence="12">Whole body</tissue>
    </source>
</reference>
<evidence type="ECO:0000256" key="8">
    <source>
        <dbReference type="ARBA" id="ARBA00022824"/>
    </source>
</evidence>
<feature type="transmembrane region" description="Helical" evidence="11">
    <location>
        <begin position="386"/>
        <end position="406"/>
    </location>
</feature>
<keyword evidence="8 11" id="KW-0256">Endoplasmic reticulum</keyword>
<comment type="subcellular location">
    <subcellularLocation>
        <location evidence="1 11">Endoplasmic reticulum membrane</location>
        <topology evidence="1 11">Multi-pass membrane protein</topology>
    </subcellularLocation>
</comment>
<dbReference type="Pfam" id="PF04188">
    <property type="entry name" value="Mannosyl_trans2"/>
    <property type="match status" value="1"/>
</dbReference>
<keyword evidence="4 11" id="KW-0337">GPI-anchor biosynthesis</keyword>
<comment type="caution">
    <text evidence="12">The sequence shown here is derived from an EMBL/GenBank/DDBJ whole genome shotgun (WGS) entry which is preliminary data.</text>
</comment>
<evidence type="ECO:0000313" key="13">
    <source>
        <dbReference type="Proteomes" id="UP001566132"/>
    </source>
</evidence>
<dbReference type="GO" id="GO:0006506">
    <property type="term" value="P:GPI anchor biosynthetic process"/>
    <property type="evidence" value="ECO:0007669"/>
    <property type="project" value="UniProtKB-KW"/>
</dbReference>
<evidence type="ECO:0000256" key="1">
    <source>
        <dbReference type="ARBA" id="ARBA00004477"/>
    </source>
</evidence>
<dbReference type="AlphaFoldDB" id="A0ABD1FDG0"/>
<dbReference type="PANTHER" id="PTHR12468">
    <property type="entry name" value="GPI MANNOSYLTRANSFERASE 2"/>
    <property type="match status" value="1"/>
</dbReference>
<comment type="pathway">
    <text evidence="2 11">Glycolipid biosynthesis; glycosylphosphatidylinositol-anchor biosynthesis.</text>
</comment>
<evidence type="ECO:0000256" key="5">
    <source>
        <dbReference type="ARBA" id="ARBA00022676"/>
    </source>
</evidence>
<keyword evidence="13" id="KW-1185">Reference proteome</keyword>
<dbReference type="EC" id="2.4.1.-" evidence="11"/>
<evidence type="ECO:0000256" key="6">
    <source>
        <dbReference type="ARBA" id="ARBA00022679"/>
    </source>
</evidence>
<dbReference type="GO" id="GO:0005789">
    <property type="term" value="C:endoplasmic reticulum membrane"/>
    <property type="evidence" value="ECO:0007669"/>
    <property type="project" value="UniProtKB-SubCell"/>
</dbReference>
<keyword evidence="10 11" id="KW-0472">Membrane</keyword>
<sequence>MKNKKELTKVVYWSRIGFITLQYICNQLLPDHQADAFRYPAPKDKTTFDDFIDHTLGGFLRWDAQYFMHIARYGYTYEQTLAFFPLYPITVGYMGQFISSIVGDAYLDSILLILFITFNVYVFKLAADYLYELTNLLFNETIAFHSVLIYCFNPATIFFLAPYTETIFSCLSFYSMYQVVKLYKNYDTLIKTNWFYPKMILSAFTIGLTGLTRSNGLLNTGFYLYCSLCLLKSYNPPRKIRFCLFVFVTTILCVLPFVLFQLFSYKRFCEHTSFEFPSQVLEYGKSNSFVLPLAYQERNITWCLSYAQLPYSYVQDYYWNVGFFKYYTLKQLPNFLIALPILVVVTYSCFEHFYCNLVRRKLFNIFLMENPKESRSSKCDIYQPQLTLFYGHALFLAVFCIFFVHIQVSTRLLCSASPIFYWICGIKINISKRRECTADGHFMVVYCILYVCIGIIMFSNFLPWT</sequence>
<evidence type="ECO:0000256" key="2">
    <source>
        <dbReference type="ARBA" id="ARBA00004687"/>
    </source>
</evidence>
<evidence type="ECO:0000256" key="7">
    <source>
        <dbReference type="ARBA" id="ARBA00022692"/>
    </source>
</evidence>
<proteinExistence type="inferred from homology"/>
<evidence type="ECO:0000256" key="9">
    <source>
        <dbReference type="ARBA" id="ARBA00022989"/>
    </source>
</evidence>
<dbReference type="EMBL" id="JBDJPC010000001">
    <property type="protein sequence ID" value="KAL1517040.1"/>
    <property type="molecule type" value="Genomic_DNA"/>
</dbReference>
<gene>
    <name evidence="12" type="ORF">ABEB36_000857</name>
</gene>
<evidence type="ECO:0000256" key="3">
    <source>
        <dbReference type="ARBA" id="ARBA00008698"/>
    </source>
</evidence>
<keyword evidence="5 11" id="KW-0328">Glycosyltransferase</keyword>
<dbReference type="InterPro" id="IPR007315">
    <property type="entry name" value="PIG-V/Gpi18"/>
</dbReference>
<dbReference type="GO" id="GO:0016757">
    <property type="term" value="F:glycosyltransferase activity"/>
    <property type="evidence" value="ECO:0007669"/>
    <property type="project" value="UniProtKB-KW"/>
</dbReference>
<protein>
    <recommendedName>
        <fullName evidence="11">GPI mannosyltransferase 2</fullName>
        <ecNumber evidence="11">2.4.1.-</ecNumber>
    </recommendedName>
</protein>
<organism evidence="12 13">
    <name type="scientific">Hypothenemus hampei</name>
    <name type="common">Coffee berry borer</name>
    <dbReference type="NCBI Taxonomy" id="57062"/>
    <lineage>
        <taxon>Eukaryota</taxon>
        <taxon>Metazoa</taxon>
        <taxon>Ecdysozoa</taxon>
        <taxon>Arthropoda</taxon>
        <taxon>Hexapoda</taxon>
        <taxon>Insecta</taxon>
        <taxon>Pterygota</taxon>
        <taxon>Neoptera</taxon>
        <taxon>Endopterygota</taxon>
        <taxon>Coleoptera</taxon>
        <taxon>Polyphaga</taxon>
        <taxon>Cucujiformia</taxon>
        <taxon>Curculionidae</taxon>
        <taxon>Scolytinae</taxon>
        <taxon>Hypothenemus</taxon>
    </lineage>
</organism>
<name>A0ABD1FDG0_HYPHA</name>
<keyword evidence="7 11" id="KW-0812">Transmembrane</keyword>
<keyword evidence="6 11" id="KW-0808">Transferase</keyword>
<feature type="transmembrane region" description="Helical" evidence="11">
    <location>
        <begin position="195"/>
        <end position="211"/>
    </location>
</feature>
<feature type="transmembrane region" description="Helical" evidence="11">
    <location>
        <begin position="147"/>
        <end position="174"/>
    </location>
</feature>
<feature type="transmembrane region" description="Helical" evidence="11">
    <location>
        <begin position="105"/>
        <end position="127"/>
    </location>
</feature>
<comment type="caution">
    <text evidence="11">Lacks conserved residue(s) required for the propagation of feature annotation.</text>
</comment>
<feature type="transmembrane region" description="Helical" evidence="11">
    <location>
        <begin position="442"/>
        <end position="462"/>
    </location>
</feature>
<dbReference type="PANTHER" id="PTHR12468:SF2">
    <property type="entry name" value="GPI MANNOSYLTRANSFERASE 2"/>
    <property type="match status" value="1"/>
</dbReference>
<accession>A0ABD1FDG0</accession>
<keyword evidence="9 11" id="KW-1133">Transmembrane helix</keyword>
<feature type="transmembrane region" description="Helical" evidence="11">
    <location>
        <begin position="335"/>
        <end position="354"/>
    </location>
</feature>
<evidence type="ECO:0000313" key="12">
    <source>
        <dbReference type="EMBL" id="KAL1517040.1"/>
    </source>
</evidence>
<dbReference type="Proteomes" id="UP001566132">
    <property type="component" value="Unassembled WGS sequence"/>
</dbReference>
<comment type="function">
    <text evidence="11">Mannosyltransferase involved in glycosylphosphatidylinositol-anchor biosynthesis.</text>
</comment>
<evidence type="ECO:0000256" key="11">
    <source>
        <dbReference type="RuleBase" id="RU363112"/>
    </source>
</evidence>
<evidence type="ECO:0000256" key="10">
    <source>
        <dbReference type="ARBA" id="ARBA00023136"/>
    </source>
</evidence>
<evidence type="ECO:0000256" key="4">
    <source>
        <dbReference type="ARBA" id="ARBA00022502"/>
    </source>
</evidence>